<comment type="similarity">
    <text evidence="1">Belongs to the ABC transporter superfamily.</text>
</comment>
<dbReference type="Proteomes" id="UP000765802">
    <property type="component" value="Unassembled WGS sequence"/>
</dbReference>
<dbReference type="Pfam" id="PF00005">
    <property type="entry name" value="ABC_tran"/>
    <property type="match status" value="1"/>
</dbReference>
<evidence type="ECO:0000256" key="2">
    <source>
        <dbReference type="ARBA" id="ARBA00022448"/>
    </source>
</evidence>
<name>A0ABR7MDD2_9BACT</name>
<dbReference type="InterPro" id="IPR027417">
    <property type="entry name" value="P-loop_NTPase"/>
</dbReference>
<keyword evidence="7" id="KW-1185">Reference proteome</keyword>
<dbReference type="EMBL" id="MBUA01000030">
    <property type="protein sequence ID" value="MBC6493040.1"/>
    <property type="molecule type" value="Genomic_DNA"/>
</dbReference>
<dbReference type="Gene3D" id="3.40.50.300">
    <property type="entry name" value="P-loop containing nucleotide triphosphate hydrolases"/>
    <property type="match status" value="1"/>
</dbReference>
<evidence type="ECO:0000256" key="4">
    <source>
        <dbReference type="ARBA" id="ARBA00022840"/>
    </source>
</evidence>
<feature type="domain" description="ABC transporter" evidence="5">
    <location>
        <begin position="5"/>
        <end position="233"/>
    </location>
</feature>
<dbReference type="InterPro" id="IPR017871">
    <property type="entry name" value="ABC_transporter-like_CS"/>
</dbReference>
<accession>A0ABR7MDD2</accession>
<comment type="caution">
    <text evidence="6">The sequence shown here is derived from an EMBL/GenBank/DDBJ whole genome shotgun (WGS) entry which is preliminary data.</text>
</comment>
<dbReference type="PANTHER" id="PTHR43335">
    <property type="entry name" value="ABC TRANSPORTER, ATP-BINDING PROTEIN"/>
    <property type="match status" value="1"/>
</dbReference>
<evidence type="ECO:0000256" key="3">
    <source>
        <dbReference type="ARBA" id="ARBA00022741"/>
    </source>
</evidence>
<dbReference type="PROSITE" id="PS50893">
    <property type="entry name" value="ABC_TRANSPORTER_2"/>
    <property type="match status" value="1"/>
</dbReference>
<keyword evidence="3" id="KW-0547">Nucleotide-binding</keyword>
<keyword evidence="4 6" id="KW-0067">ATP-binding</keyword>
<keyword evidence="2" id="KW-0813">Transport</keyword>
<dbReference type="SUPFAM" id="SSF52540">
    <property type="entry name" value="P-loop containing nucleoside triphosphate hydrolases"/>
    <property type="match status" value="1"/>
</dbReference>
<dbReference type="GO" id="GO:0005524">
    <property type="term" value="F:ATP binding"/>
    <property type="evidence" value="ECO:0007669"/>
    <property type="project" value="UniProtKB-KW"/>
</dbReference>
<dbReference type="PANTHER" id="PTHR43335:SF4">
    <property type="entry name" value="ABC TRANSPORTER, ATP-BINDING PROTEIN"/>
    <property type="match status" value="1"/>
</dbReference>
<gene>
    <name evidence="6" type="ORF">BC349_18440</name>
</gene>
<evidence type="ECO:0000313" key="7">
    <source>
        <dbReference type="Proteomes" id="UP000765802"/>
    </source>
</evidence>
<protein>
    <submittedName>
        <fullName evidence="6">Multidrug ABC transporter ATP-binding protein</fullName>
    </submittedName>
</protein>
<evidence type="ECO:0000256" key="1">
    <source>
        <dbReference type="ARBA" id="ARBA00005417"/>
    </source>
</evidence>
<organism evidence="6 7">
    <name type="scientific">Flavihumibacter stibioxidans</name>
    <dbReference type="NCBI Taxonomy" id="1834163"/>
    <lineage>
        <taxon>Bacteria</taxon>
        <taxon>Pseudomonadati</taxon>
        <taxon>Bacteroidota</taxon>
        <taxon>Chitinophagia</taxon>
        <taxon>Chitinophagales</taxon>
        <taxon>Chitinophagaceae</taxon>
        <taxon>Flavihumibacter</taxon>
    </lineage>
</organism>
<dbReference type="RefSeq" id="WP_187258358.1">
    <property type="nucleotide sequence ID" value="NZ_JBHULF010000005.1"/>
</dbReference>
<evidence type="ECO:0000259" key="5">
    <source>
        <dbReference type="PROSITE" id="PS50893"/>
    </source>
</evidence>
<sequence length="303" mass="33555">MLYILETSNLCHRFRHQGPALKNINMQVPENSIYGFLGPNGAGKTTTLKLILGLLKKQAGTVTVFGKSFDRDRIAILQQTGSLIESPSLYSQLTALENLKVFQAIYQCPTSYMQEVLNLTGLADTGKKTAGQFSLGMKQRVGIAVALLNQPKLLVLDEPTNGLDPNGIIEIRELLKRINREKGTTILISSHLLPEIEKLATHTGIIHKGELLFQGPLEELLIKRNQSSHILLDTGNMEATRSLLQKYKIPVQEESGKLLIPAQPKECIAGINHRLVSEGISVYAIQPIQNNLETIFMNLINEN</sequence>
<dbReference type="InterPro" id="IPR003593">
    <property type="entry name" value="AAA+_ATPase"/>
</dbReference>
<dbReference type="InterPro" id="IPR003439">
    <property type="entry name" value="ABC_transporter-like_ATP-bd"/>
</dbReference>
<proteinExistence type="inferred from homology"/>
<dbReference type="PROSITE" id="PS00211">
    <property type="entry name" value="ABC_TRANSPORTER_1"/>
    <property type="match status" value="1"/>
</dbReference>
<reference evidence="6 7" key="1">
    <citation type="submission" date="2016-07" db="EMBL/GenBank/DDBJ databases">
        <title>Genome analysis of Flavihumibacter stibioxidans YS-17.</title>
        <authorList>
            <person name="Shi K."/>
            <person name="Han Y."/>
            <person name="Wang G."/>
        </authorList>
    </citation>
    <scope>NUCLEOTIDE SEQUENCE [LARGE SCALE GENOMIC DNA]</scope>
    <source>
        <strain evidence="6 7">YS-17</strain>
    </source>
</reference>
<evidence type="ECO:0000313" key="6">
    <source>
        <dbReference type="EMBL" id="MBC6493040.1"/>
    </source>
</evidence>
<dbReference type="SMART" id="SM00382">
    <property type="entry name" value="AAA"/>
    <property type="match status" value="1"/>
</dbReference>